<gene>
    <name evidence="1" type="ORF">LTSEUGA_6005</name>
</gene>
<dbReference type="Proteomes" id="UP000003915">
    <property type="component" value="Unassembled WGS sequence"/>
</dbReference>
<sequence length="38" mass="4262">MNIDSTHMSNECRFDSLTVSLCFRAYTSAKLTTSFIIG</sequence>
<protein>
    <submittedName>
        <fullName evidence="1">Uncharacterized protein</fullName>
    </submittedName>
</protein>
<name>A0A6C8GTX2_SALET</name>
<accession>A0A6C8GTX2</accession>
<organism evidence="1 2">
    <name type="scientific">Salmonella enterica subsp. enterica serovar Uganda str. R8-3404</name>
    <dbReference type="NCBI Taxonomy" id="913083"/>
    <lineage>
        <taxon>Bacteria</taxon>
        <taxon>Pseudomonadati</taxon>
        <taxon>Pseudomonadota</taxon>
        <taxon>Gammaproteobacteria</taxon>
        <taxon>Enterobacterales</taxon>
        <taxon>Enterobacteriaceae</taxon>
        <taxon>Salmonella</taxon>
    </lineage>
</organism>
<comment type="caution">
    <text evidence="1">The sequence shown here is derived from an EMBL/GenBank/DDBJ whole genome shotgun (WGS) entry which is preliminary data.</text>
</comment>
<evidence type="ECO:0000313" key="2">
    <source>
        <dbReference type="Proteomes" id="UP000003915"/>
    </source>
</evidence>
<reference evidence="1 2" key="1">
    <citation type="journal article" date="2011" name="BMC Genomics">
        <title>Genome sequencing reveals diversification of virulence factor content and possible host adaptation in distinct subpopulations of Salmonella enterica.</title>
        <authorList>
            <person name="den Bakker H.C."/>
            <person name="Moreno Switt A.I."/>
            <person name="Govoni G."/>
            <person name="Cummings C.A."/>
            <person name="Ranieri M.L."/>
            <person name="Degoricija L."/>
            <person name="Hoelzer K."/>
            <person name="Rodriguez-Rivera L.D."/>
            <person name="Brown S."/>
            <person name="Bolchacova E."/>
            <person name="Furtado M.R."/>
            <person name="Wiedmann M."/>
        </authorList>
    </citation>
    <scope>NUCLEOTIDE SEQUENCE [LARGE SCALE GENOMIC DNA]</scope>
    <source>
        <strain evidence="1 2">R8-3404</strain>
    </source>
</reference>
<evidence type="ECO:0000313" key="1">
    <source>
        <dbReference type="EMBL" id="EHC84500.1"/>
    </source>
</evidence>
<dbReference type="EMBL" id="AFCV01001511">
    <property type="protein sequence ID" value="EHC84500.1"/>
    <property type="molecule type" value="Genomic_DNA"/>
</dbReference>
<proteinExistence type="predicted"/>
<dbReference type="AlphaFoldDB" id="A0A6C8GTX2"/>